<gene>
    <name evidence="6" type="ORF">P3T76_009100</name>
    <name evidence="7" type="ORF">P3T76_009104</name>
</gene>
<dbReference type="Pfam" id="PF16810">
    <property type="entry name" value="RXLR"/>
    <property type="match status" value="1"/>
</dbReference>
<sequence length="170" mass="18736">MRLSYILLVVAAAFAATLDTAAASGVALSKLNTVNGMDSKPAVESTGRFLRAYKEKYEEDELDDDEDEDNVQEDRMFKWFKGQANAINALQKVLGEKSDDMAEAVMKLSKSEVDDVFVHGGPALAKVIPGYHSDLEPNKFGDLVKASSLSTHDQQILLLGYSRYMQLNNL</sequence>
<comment type="similarity">
    <text evidence="2 5">Belongs to the RxLR effector family.</text>
</comment>
<evidence type="ECO:0000313" key="6">
    <source>
        <dbReference type="EMBL" id="KAK1939025.1"/>
    </source>
</evidence>
<evidence type="ECO:0000313" key="7">
    <source>
        <dbReference type="EMBL" id="KAK1939029.1"/>
    </source>
</evidence>
<feature type="chain" id="PRO_5042311624" description="RxLR effector protein" evidence="5">
    <location>
        <begin position="24"/>
        <end position="170"/>
    </location>
</feature>
<keyword evidence="3 5" id="KW-0964">Secreted</keyword>
<evidence type="ECO:0000256" key="1">
    <source>
        <dbReference type="ARBA" id="ARBA00004613"/>
    </source>
</evidence>
<protein>
    <recommendedName>
        <fullName evidence="5">RxLR effector protein</fullName>
    </recommendedName>
</protein>
<dbReference type="Proteomes" id="UP001259832">
    <property type="component" value="Unassembled WGS sequence"/>
</dbReference>
<comment type="caution">
    <text evidence="7">The sequence shown here is derived from an EMBL/GenBank/DDBJ whole genome shotgun (WGS) entry which is preliminary data.</text>
</comment>
<comment type="domain">
    <text evidence="5">The RxLR-dEER motif acts to carry the protein into the host cell cytoplasm through binding to cell surface phosphatidylinositol-3-phosphate.</text>
</comment>
<evidence type="ECO:0000256" key="3">
    <source>
        <dbReference type="ARBA" id="ARBA00022525"/>
    </source>
</evidence>
<feature type="signal peptide" evidence="5">
    <location>
        <begin position="1"/>
        <end position="23"/>
    </location>
</feature>
<organism evidence="7 8">
    <name type="scientific">Phytophthora citrophthora</name>
    <dbReference type="NCBI Taxonomy" id="4793"/>
    <lineage>
        <taxon>Eukaryota</taxon>
        <taxon>Sar</taxon>
        <taxon>Stramenopiles</taxon>
        <taxon>Oomycota</taxon>
        <taxon>Peronosporomycetes</taxon>
        <taxon>Peronosporales</taxon>
        <taxon>Peronosporaceae</taxon>
        <taxon>Phytophthora</taxon>
    </lineage>
</organism>
<comment type="subcellular location">
    <subcellularLocation>
        <location evidence="1 5">Secreted</location>
    </subcellularLocation>
</comment>
<evidence type="ECO:0000256" key="4">
    <source>
        <dbReference type="ARBA" id="ARBA00022729"/>
    </source>
</evidence>
<dbReference type="EMBL" id="JASMQC010000017">
    <property type="protein sequence ID" value="KAK1939029.1"/>
    <property type="molecule type" value="Genomic_DNA"/>
</dbReference>
<keyword evidence="8" id="KW-1185">Reference proteome</keyword>
<dbReference type="InterPro" id="IPR031825">
    <property type="entry name" value="RXLR"/>
</dbReference>
<reference evidence="7" key="1">
    <citation type="submission" date="2023-08" db="EMBL/GenBank/DDBJ databases">
        <title>Reference Genome Resource for the Citrus Pathogen Phytophthora citrophthora.</title>
        <authorList>
            <person name="Moller H."/>
            <person name="Coetzee B."/>
            <person name="Rose L.J."/>
            <person name="Van Niekerk J.M."/>
        </authorList>
    </citation>
    <scope>NUCLEOTIDE SEQUENCE</scope>
    <source>
        <strain evidence="7">STE-U-9442</strain>
    </source>
</reference>
<proteinExistence type="inferred from homology"/>
<evidence type="ECO:0000256" key="2">
    <source>
        <dbReference type="ARBA" id="ARBA00010400"/>
    </source>
</evidence>
<keyword evidence="4 5" id="KW-0732">Signal</keyword>
<comment type="function">
    <text evidence="5">Effector that suppresses plant defense responses during pathogen infection.</text>
</comment>
<accession>A0AAD9GI71</accession>
<name>A0AAD9GI71_9STRA</name>
<dbReference type="AlphaFoldDB" id="A0AAD9GI71"/>
<evidence type="ECO:0000256" key="5">
    <source>
        <dbReference type="RuleBase" id="RU367124"/>
    </source>
</evidence>
<evidence type="ECO:0000313" key="8">
    <source>
        <dbReference type="Proteomes" id="UP001259832"/>
    </source>
</evidence>
<dbReference type="EMBL" id="JASMQC010000017">
    <property type="protein sequence ID" value="KAK1939025.1"/>
    <property type="molecule type" value="Genomic_DNA"/>
</dbReference>
<dbReference type="GO" id="GO:0005576">
    <property type="term" value="C:extracellular region"/>
    <property type="evidence" value="ECO:0007669"/>
    <property type="project" value="UniProtKB-SubCell"/>
</dbReference>